<dbReference type="CDD" id="cd02440">
    <property type="entry name" value="AdoMet_MTases"/>
    <property type="match status" value="1"/>
</dbReference>
<feature type="binding site" evidence="5">
    <location>
        <position position="196"/>
    </location>
    <ligand>
        <name>S-adenosyl-L-methionine</name>
        <dbReference type="ChEBI" id="CHEBI:59789"/>
    </ligand>
</feature>
<evidence type="ECO:0000259" key="6">
    <source>
        <dbReference type="Pfam" id="PF05175"/>
    </source>
</evidence>
<name>A0A916XFW5_9ACTN</name>
<dbReference type="InterPro" id="IPR004556">
    <property type="entry name" value="HemK-like"/>
</dbReference>
<feature type="domain" description="Release factor glutamine methyltransferase N-terminal" evidence="7">
    <location>
        <begin position="9"/>
        <end position="76"/>
    </location>
</feature>
<evidence type="ECO:0000256" key="1">
    <source>
        <dbReference type="ARBA" id="ARBA00022603"/>
    </source>
</evidence>
<evidence type="ECO:0000313" key="9">
    <source>
        <dbReference type="Proteomes" id="UP000641514"/>
    </source>
</evidence>
<keyword evidence="9" id="KW-1185">Reference proteome</keyword>
<evidence type="ECO:0000256" key="4">
    <source>
        <dbReference type="ARBA" id="ARBA00048391"/>
    </source>
</evidence>
<dbReference type="HAMAP" id="MF_02126">
    <property type="entry name" value="RF_methyltr_PrmC"/>
    <property type="match status" value="1"/>
</dbReference>
<dbReference type="RefSeq" id="WP_188675239.1">
    <property type="nucleotide sequence ID" value="NZ_BMJH01000003.1"/>
</dbReference>
<gene>
    <name evidence="8" type="primary">hemK</name>
    <name evidence="5" type="synonym">prmC</name>
    <name evidence="8" type="ORF">GCM10011410_24020</name>
</gene>
<organism evidence="8 9">
    <name type="scientific">Hoyosella rhizosphaerae</name>
    <dbReference type="NCBI Taxonomy" id="1755582"/>
    <lineage>
        <taxon>Bacteria</taxon>
        <taxon>Bacillati</taxon>
        <taxon>Actinomycetota</taxon>
        <taxon>Actinomycetes</taxon>
        <taxon>Mycobacteriales</taxon>
        <taxon>Hoyosellaceae</taxon>
        <taxon>Hoyosella</taxon>
    </lineage>
</organism>
<dbReference type="Gene3D" id="1.10.8.10">
    <property type="entry name" value="DNA helicase RuvA subunit, C-terminal domain"/>
    <property type="match status" value="1"/>
</dbReference>
<proteinExistence type="inferred from homology"/>
<keyword evidence="1 5" id="KW-0489">Methyltransferase</keyword>
<dbReference type="SUPFAM" id="SSF53335">
    <property type="entry name" value="S-adenosyl-L-methionine-dependent methyltransferases"/>
    <property type="match status" value="1"/>
</dbReference>
<dbReference type="Gene3D" id="3.40.50.150">
    <property type="entry name" value="Vaccinia Virus protein VP39"/>
    <property type="match status" value="1"/>
</dbReference>
<reference evidence="8" key="1">
    <citation type="journal article" date="2014" name="Int. J. Syst. Evol. Microbiol.">
        <title>Complete genome sequence of Corynebacterium casei LMG S-19264T (=DSM 44701T), isolated from a smear-ripened cheese.</title>
        <authorList>
            <consortium name="US DOE Joint Genome Institute (JGI-PGF)"/>
            <person name="Walter F."/>
            <person name="Albersmeier A."/>
            <person name="Kalinowski J."/>
            <person name="Ruckert C."/>
        </authorList>
    </citation>
    <scope>NUCLEOTIDE SEQUENCE</scope>
    <source>
        <strain evidence="8">CGMCC 1.15478</strain>
    </source>
</reference>
<dbReference type="AlphaFoldDB" id="A0A916XFW5"/>
<evidence type="ECO:0000256" key="5">
    <source>
        <dbReference type="HAMAP-Rule" id="MF_02126"/>
    </source>
</evidence>
<evidence type="ECO:0000259" key="7">
    <source>
        <dbReference type="Pfam" id="PF17827"/>
    </source>
</evidence>
<dbReference type="InterPro" id="IPR050320">
    <property type="entry name" value="N5-glutamine_MTase"/>
</dbReference>
<dbReference type="GO" id="GO:0102559">
    <property type="term" value="F:peptide chain release factor N(5)-glutamine methyltransferase activity"/>
    <property type="evidence" value="ECO:0007669"/>
    <property type="project" value="UniProtKB-EC"/>
</dbReference>
<comment type="catalytic activity">
    <reaction evidence="4 5">
        <text>L-glutaminyl-[peptide chain release factor] + S-adenosyl-L-methionine = N(5)-methyl-L-glutaminyl-[peptide chain release factor] + S-adenosyl-L-homocysteine + H(+)</text>
        <dbReference type="Rhea" id="RHEA:42896"/>
        <dbReference type="Rhea" id="RHEA-COMP:10271"/>
        <dbReference type="Rhea" id="RHEA-COMP:10272"/>
        <dbReference type="ChEBI" id="CHEBI:15378"/>
        <dbReference type="ChEBI" id="CHEBI:30011"/>
        <dbReference type="ChEBI" id="CHEBI:57856"/>
        <dbReference type="ChEBI" id="CHEBI:59789"/>
        <dbReference type="ChEBI" id="CHEBI:61891"/>
        <dbReference type="EC" id="2.1.1.297"/>
    </reaction>
</comment>
<keyword evidence="3 5" id="KW-0949">S-adenosyl-L-methionine</keyword>
<feature type="binding site" evidence="5">
    <location>
        <position position="146"/>
    </location>
    <ligand>
        <name>S-adenosyl-L-methionine</name>
        <dbReference type="ChEBI" id="CHEBI:59789"/>
    </ligand>
</feature>
<sequence>MIRQVVRSAIRSATTVLTDAGVPSPRVDAELLAAHVLGVDRGRLAFTPFFTKSEYERFIELVDERQRRHPLQYLTGTAAMGDIDVTVGPGVFIPRPETELVFAWALGYLEMCGVHPPTVVDLCTGSGALALAVANARPDAVVHAVEVDPDAIRWAERNAAKRTEAGDTAVILHRDDATDQGLLADLTGQVDLVMSNPPYVPSGSEVTVEVSNYEPRQAVFAGEDGLDVIRPIIKNAERLLRPGGGFVVEHDDSNGAATVALLEESQSFRDVTQHADLAGKPRFVSAIKTFGGRL</sequence>
<dbReference type="InterPro" id="IPR019874">
    <property type="entry name" value="RF_methyltr_PrmC"/>
</dbReference>
<dbReference type="PANTHER" id="PTHR18895">
    <property type="entry name" value="HEMK METHYLTRANSFERASE"/>
    <property type="match status" value="1"/>
</dbReference>
<dbReference type="EC" id="2.1.1.297" evidence="5"/>
<dbReference type="PANTHER" id="PTHR18895:SF74">
    <property type="entry name" value="MTRF1L RELEASE FACTOR GLUTAMINE METHYLTRANSFERASE"/>
    <property type="match status" value="1"/>
</dbReference>
<accession>A0A916XFW5</accession>
<evidence type="ECO:0000256" key="3">
    <source>
        <dbReference type="ARBA" id="ARBA00022691"/>
    </source>
</evidence>
<feature type="binding site" evidence="5">
    <location>
        <begin position="196"/>
        <end position="199"/>
    </location>
    <ligand>
        <name>substrate</name>
    </ligand>
</feature>
<comment type="similarity">
    <text evidence="5">Belongs to the protein N5-glutamine methyltransferase family. PrmC subfamily.</text>
</comment>
<dbReference type="Pfam" id="PF17827">
    <property type="entry name" value="PrmC_N"/>
    <property type="match status" value="1"/>
</dbReference>
<feature type="domain" description="Methyltransferase small" evidence="6">
    <location>
        <begin position="118"/>
        <end position="201"/>
    </location>
</feature>
<comment type="caution">
    <text evidence="5">Lacks conserved residue(s) required for the propagation of feature annotation.</text>
</comment>
<comment type="caution">
    <text evidence="8">The sequence shown here is derived from an EMBL/GenBank/DDBJ whole genome shotgun (WGS) entry which is preliminary data.</text>
</comment>
<dbReference type="GO" id="GO:0032259">
    <property type="term" value="P:methylation"/>
    <property type="evidence" value="ECO:0007669"/>
    <property type="project" value="UniProtKB-KW"/>
</dbReference>
<dbReference type="InterPro" id="IPR029063">
    <property type="entry name" value="SAM-dependent_MTases_sf"/>
</dbReference>
<dbReference type="Pfam" id="PF05175">
    <property type="entry name" value="MTS"/>
    <property type="match status" value="1"/>
</dbReference>
<dbReference type="NCBIfam" id="TIGR03534">
    <property type="entry name" value="RF_mod_PrmC"/>
    <property type="match status" value="1"/>
</dbReference>
<evidence type="ECO:0000256" key="2">
    <source>
        <dbReference type="ARBA" id="ARBA00022679"/>
    </source>
</evidence>
<evidence type="ECO:0000313" key="8">
    <source>
        <dbReference type="EMBL" id="GGC70387.1"/>
    </source>
</evidence>
<dbReference type="InterPro" id="IPR040758">
    <property type="entry name" value="PrmC_N"/>
</dbReference>
<comment type="function">
    <text evidence="5">Methylates the class 1 translation termination release factors RF1/PrfA and RF2/PrfB on the glutamine residue of the universally conserved GGQ motif.</text>
</comment>
<reference evidence="8" key="2">
    <citation type="submission" date="2020-09" db="EMBL/GenBank/DDBJ databases">
        <authorList>
            <person name="Sun Q."/>
            <person name="Zhou Y."/>
        </authorList>
    </citation>
    <scope>NUCLEOTIDE SEQUENCE</scope>
    <source>
        <strain evidence="8">CGMCC 1.15478</strain>
    </source>
</reference>
<keyword evidence="2 5" id="KW-0808">Transferase</keyword>
<dbReference type="NCBIfam" id="TIGR00536">
    <property type="entry name" value="hemK_fam"/>
    <property type="match status" value="1"/>
</dbReference>
<protein>
    <recommendedName>
        <fullName evidence="5">Release factor glutamine methyltransferase</fullName>
        <shortName evidence="5">RF MTase</shortName>
        <ecNumber evidence="5">2.1.1.297</ecNumber>
    </recommendedName>
    <alternativeName>
        <fullName evidence="5">N5-glutamine methyltransferase PrmC</fullName>
    </alternativeName>
    <alternativeName>
        <fullName evidence="5">Protein-(glutamine-N5) MTase PrmC</fullName>
    </alternativeName>
    <alternativeName>
        <fullName evidence="5">Protein-glutamine N-methyltransferase PrmC</fullName>
    </alternativeName>
</protein>
<dbReference type="InterPro" id="IPR007848">
    <property type="entry name" value="Small_mtfrase_dom"/>
</dbReference>
<dbReference type="EMBL" id="BMJH01000003">
    <property type="protein sequence ID" value="GGC70387.1"/>
    <property type="molecule type" value="Genomic_DNA"/>
</dbReference>
<dbReference type="Proteomes" id="UP000641514">
    <property type="component" value="Unassembled WGS sequence"/>
</dbReference>